<evidence type="ECO:0000313" key="3">
    <source>
        <dbReference type="EMBL" id="KDR11260.1"/>
    </source>
</evidence>
<gene>
    <name evidence="3" type="ORF">L798_14525</name>
</gene>
<reference evidence="3 4" key="1">
    <citation type="journal article" date="2014" name="Nat. Commun.">
        <title>Molecular traces of alternative social organization in a termite genome.</title>
        <authorList>
            <person name="Terrapon N."/>
            <person name="Li C."/>
            <person name="Robertson H.M."/>
            <person name="Ji L."/>
            <person name="Meng X."/>
            <person name="Booth W."/>
            <person name="Chen Z."/>
            <person name="Childers C.P."/>
            <person name="Glastad K.M."/>
            <person name="Gokhale K."/>
            <person name="Gowin J."/>
            <person name="Gronenberg W."/>
            <person name="Hermansen R.A."/>
            <person name="Hu H."/>
            <person name="Hunt B.G."/>
            <person name="Huylmans A.K."/>
            <person name="Khalil S.M."/>
            <person name="Mitchell R.D."/>
            <person name="Munoz-Torres M.C."/>
            <person name="Mustard J.A."/>
            <person name="Pan H."/>
            <person name="Reese J.T."/>
            <person name="Scharf M.E."/>
            <person name="Sun F."/>
            <person name="Vogel H."/>
            <person name="Xiao J."/>
            <person name="Yang W."/>
            <person name="Yang Z."/>
            <person name="Yang Z."/>
            <person name="Zhou J."/>
            <person name="Zhu J."/>
            <person name="Brent C.S."/>
            <person name="Elsik C.G."/>
            <person name="Goodisman M.A."/>
            <person name="Liberles D.A."/>
            <person name="Roe R.M."/>
            <person name="Vargo E.L."/>
            <person name="Vilcinskas A."/>
            <person name="Wang J."/>
            <person name="Bornberg-Bauer E."/>
            <person name="Korb J."/>
            <person name="Zhang G."/>
            <person name="Liebig J."/>
        </authorList>
    </citation>
    <scope>NUCLEOTIDE SEQUENCE [LARGE SCALE GENOMIC DNA]</scope>
    <source>
        <tissue evidence="3">Whole organism</tissue>
    </source>
</reference>
<keyword evidence="2" id="KW-0812">Transmembrane</keyword>
<sequence length="203" mass="22046">MQEDGEVLDGNVGAVLDPGGELDTTIYVASIKLNSNEKLDLEIVYTSYKACSGSYNIYESCGPDAKEVCIWRGLFNDNYVNCPVKCFDEGSCFKSPGGTRMSDVGSKVTIGAITSVLLAFLLFLICLWLLRRSKKLCWSSACSSGSHPTPPASVAEMHPHLQVEEMRTYPTPSAPTESQESASVTIAQDKDLPPTYESLFPGK</sequence>
<dbReference type="InParanoid" id="A0A067QPD0"/>
<evidence type="ECO:0000313" key="4">
    <source>
        <dbReference type="Proteomes" id="UP000027135"/>
    </source>
</evidence>
<feature type="transmembrane region" description="Helical" evidence="2">
    <location>
        <begin position="108"/>
        <end position="130"/>
    </location>
</feature>
<dbReference type="AlphaFoldDB" id="A0A067QPD0"/>
<feature type="region of interest" description="Disordered" evidence="1">
    <location>
        <begin position="164"/>
        <end position="203"/>
    </location>
</feature>
<proteinExistence type="predicted"/>
<evidence type="ECO:0000256" key="1">
    <source>
        <dbReference type="SAM" id="MobiDB-lite"/>
    </source>
</evidence>
<dbReference type="Proteomes" id="UP000027135">
    <property type="component" value="Unassembled WGS sequence"/>
</dbReference>
<protein>
    <submittedName>
        <fullName evidence="3">Uncharacterized protein</fullName>
    </submittedName>
</protein>
<feature type="compositionally biased region" description="Polar residues" evidence="1">
    <location>
        <begin position="170"/>
        <end position="186"/>
    </location>
</feature>
<evidence type="ECO:0000256" key="2">
    <source>
        <dbReference type="SAM" id="Phobius"/>
    </source>
</evidence>
<organism evidence="3 4">
    <name type="scientific">Zootermopsis nevadensis</name>
    <name type="common">Dampwood termite</name>
    <dbReference type="NCBI Taxonomy" id="136037"/>
    <lineage>
        <taxon>Eukaryota</taxon>
        <taxon>Metazoa</taxon>
        <taxon>Ecdysozoa</taxon>
        <taxon>Arthropoda</taxon>
        <taxon>Hexapoda</taxon>
        <taxon>Insecta</taxon>
        <taxon>Pterygota</taxon>
        <taxon>Neoptera</taxon>
        <taxon>Polyneoptera</taxon>
        <taxon>Dictyoptera</taxon>
        <taxon>Blattodea</taxon>
        <taxon>Blattoidea</taxon>
        <taxon>Termitoidae</taxon>
        <taxon>Termopsidae</taxon>
        <taxon>Zootermopsis</taxon>
    </lineage>
</organism>
<dbReference type="eggNOG" id="ENOG502SABT">
    <property type="taxonomic scope" value="Eukaryota"/>
</dbReference>
<keyword evidence="2" id="KW-1133">Transmembrane helix</keyword>
<keyword evidence="2" id="KW-0472">Membrane</keyword>
<keyword evidence="4" id="KW-1185">Reference proteome</keyword>
<dbReference type="EMBL" id="KK853109">
    <property type="protein sequence ID" value="KDR11260.1"/>
    <property type="molecule type" value="Genomic_DNA"/>
</dbReference>
<name>A0A067QPD0_ZOONE</name>
<accession>A0A067QPD0</accession>